<dbReference type="EMBL" id="BAAANO010000002">
    <property type="protein sequence ID" value="GAA1997993.1"/>
    <property type="molecule type" value="Genomic_DNA"/>
</dbReference>
<feature type="region of interest" description="Disordered" evidence="1">
    <location>
        <begin position="441"/>
        <end position="462"/>
    </location>
</feature>
<evidence type="ECO:0008006" key="5">
    <source>
        <dbReference type="Google" id="ProtNLM"/>
    </source>
</evidence>
<protein>
    <recommendedName>
        <fullName evidence="5">DUF2029 domain-containing protein</fullName>
    </recommendedName>
</protein>
<reference evidence="3 4" key="1">
    <citation type="journal article" date="2019" name="Int. J. Syst. Evol. Microbiol.">
        <title>The Global Catalogue of Microorganisms (GCM) 10K type strain sequencing project: providing services to taxonomists for standard genome sequencing and annotation.</title>
        <authorList>
            <consortium name="The Broad Institute Genomics Platform"/>
            <consortium name="The Broad Institute Genome Sequencing Center for Infectious Disease"/>
            <person name="Wu L."/>
            <person name="Ma J."/>
        </authorList>
    </citation>
    <scope>NUCLEOTIDE SEQUENCE [LARGE SCALE GENOMIC DNA]</scope>
    <source>
        <strain evidence="3 4">JCM 14546</strain>
    </source>
</reference>
<accession>A0ABN2T3H2</accession>
<evidence type="ECO:0000256" key="2">
    <source>
        <dbReference type="SAM" id="Phobius"/>
    </source>
</evidence>
<evidence type="ECO:0000313" key="4">
    <source>
        <dbReference type="Proteomes" id="UP001500755"/>
    </source>
</evidence>
<comment type="caution">
    <text evidence="3">The sequence shown here is derived from an EMBL/GenBank/DDBJ whole genome shotgun (WGS) entry which is preliminary data.</text>
</comment>
<feature type="transmembrane region" description="Helical" evidence="2">
    <location>
        <begin position="235"/>
        <end position="255"/>
    </location>
</feature>
<keyword evidence="2" id="KW-1133">Transmembrane helix</keyword>
<feature type="region of interest" description="Disordered" evidence="1">
    <location>
        <begin position="1"/>
        <end position="26"/>
    </location>
</feature>
<feature type="transmembrane region" description="Helical" evidence="2">
    <location>
        <begin position="154"/>
        <end position="180"/>
    </location>
</feature>
<name>A0ABN2T3H2_9MICO</name>
<feature type="transmembrane region" description="Helical" evidence="2">
    <location>
        <begin position="403"/>
        <end position="422"/>
    </location>
</feature>
<keyword evidence="4" id="KW-1185">Reference proteome</keyword>
<dbReference type="RefSeq" id="WP_344306002.1">
    <property type="nucleotide sequence ID" value="NZ_BAAANO010000002.1"/>
</dbReference>
<feature type="transmembrane region" description="Helical" evidence="2">
    <location>
        <begin position="331"/>
        <end position="358"/>
    </location>
</feature>
<proteinExistence type="predicted"/>
<dbReference type="Proteomes" id="UP001500755">
    <property type="component" value="Unassembled WGS sequence"/>
</dbReference>
<feature type="transmembrane region" description="Helical" evidence="2">
    <location>
        <begin position="200"/>
        <end position="223"/>
    </location>
</feature>
<feature type="transmembrane region" description="Helical" evidence="2">
    <location>
        <begin position="117"/>
        <end position="142"/>
    </location>
</feature>
<feature type="compositionally biased region" description="Basic and acidic residues" evidence="1">
    <location>
        <begin position="451"/>
        <end position="462"/>
    </location>
</feature>
<evidence type="ECO:0000256" key="1">
    <source>
        <dbReference type="SAM" id="MobiDB-lite"/>
    </source>
</evidence>
<keyword evidence="2" id="KW-0472">Membrane</keyword>
<keyword evidence="2" id="KW-0812">Transmembrane</keyword>
<feature type="transmembrane region" description="Helical" evidence="2">
    <location>
        <begin position="290"/>
        <end position="311"/>
    </location>
</feature>
<sequence>MRQITPQALAGPLLGGPEGTHQGPADRRFRRAGAAGVFLLLGVNALAGVLLQAPCFHHGWDFPRSSFRQCASPMAGALSGLGFPDAAGRAPGDLAGFSPVTAWAVALGRSVSADDPAAAMAFLVLFSVLAVAVLGIALWVLAGRSGRPWLPLAFVSPVVFLSIGQSLDTVGVAAALWALVLVDPREPLGRTTTGRLVGAGVLLAVGLFVNPLAALVVAGLVLVMVRRGTGRDLPVLLGSLAIAAGVCVLADGRVVSRLRAWWAEPVDRGSFASVVATLPDTDPVRLARTAVAVGLGVLLAVVAVAALRMLVGASRGNRGRGLGTAEAPHDLAVLVTVFLGTALLVLPAAPVTSALWLLPFAVLAVHRMWVHGAWMLSELGLFLAVNLADANAADAGTGLSNPWLVFFTMLRLLAVLVVVVAAGEGLLRRVLTAGLGPVGPGPVGPGPAPTDSRRETDSVSVS</sequence>
<feature type="transmembrane region" description="Helical" evidence="2">
    <location>
        <begin position="32"/>
        <end position="53"/>
    </location>
</feature>
<gene>
    <name evidence="3" type="ORF">GCM10009755_01450</name>
</gene>
<evidence type="ECO:0000313" key="3">
    <source>
        <dbReference type="EMBL" id="GAA1997993.1"/>
    </source>
</evidence>
<organism evidence="3 4">
    <name type="scientific">Brevibacterium samyangense</name>
    <dbReference type="NCBI Taxonomy" id="366888"/>
    <lineage>
        <taxon>Bacteria</taxon>
        <taxon>Bacillati</taxon>
        <taxon>Actinomycetota</taxon>
        <taxon>Actinomycetes</taxon>
        <taxon>Micrococcales</taxon>
        <taxon>Brevibacteriaceae</taxon>
        <taxon>Brevibacterium</taxon>
    </lineage>
</organism>